<gene>
    <name evidence="2" type="ORF">ElyMa_006074800</name>
</gene>
<comment type="caution">
    <text evidence="2">The sequence shown here is derived from an EMBL/GenBank/DDBJ whole genome shotgun (WGS) entry which is preliminary data.</text>
</comment>
<reference evidence="2 3" key="1">
    <citation type="journal article" date="2021" name="Elife">
        <title>Chloroplast acquisition without the gene transfer in kleptoplastic sea slugs, Plakobranchus ocellatus.</title>
        <authorList>
            <person name="Maeda T."/>
            <person name="Takahashi S."/>
            <person name="Yoshida T."/>
            <person name="Shimamura S."/>
            <person name="Takaki Y."/>
            <person name="Nagai Y."/>
            <person name="Toyoda A."/>
            <person name="Suzuki Y."/>
            <person name="Arimoto A."/>
            <person name="Ishii H."/>
            <person name="Satoh N."/>
            <person name="Nishiyama T."/>
            <person name="Hasebe M."/>
            <person name="Maruyama T."/>
            <person name="Minagawa J."/>
            <person name="Obokata J."/>
            <person name="Shigenobu S."/>
        </authorList>
    </citation>
    <scope>NUCLEOTIDE SEQUENCE [LARGE SCALE GENOMIC DNA]</scope>
</reference>
<evidence type="ECO:0000256" key="1">
    <source>
        <dbReference type="SAM" id="MobiDB-lite"/>
    </source>
</evidence>
<dbReference type="Proteomes" id="UP000762676">
    <property type="component" value="Unassembled WGS sequence"/>
</dbReference>
<evidence type="ECO:0000313" key="3">
    <source>
        <dbReference type="Proteomes" id="UP000762676"/>
    </source>
</evidence>
<feature type="region of interest" description="Disordered" evidence="1">
    <location>
        <begin position="67"/>
        <end position="102"/>
    </location>
</feature>
<sequence>MLLFKGSTLMALEEGVDSQRVRTKLESKKRDRDFGRMEVGSGSSGFMIVPAEQGVRGMLGSLMKEERVTRRGVRETRGHNQKLCHGSPYWTPDLGQTSHVPP</sequence>
<evidence type="ECO:0000313" key="2">
    <source>
        <dbReference type="EMBL" id="GFR87400.1"/>
    </source>
</evidence>
<protein>
    <submittedName>
        <fullName evidence="2">Uncharacterized protein</fullName>
    </submittedName>
</protein>
<accession>A0AAV4GQF1</accession>
<dbReference type="EMBL" id="BMAT01012181">
    <property type="protein sequence ID" value="GFR87400.1"/>
    <property type="molecule type" value="Genomic_DNA"/>
</dbReference>
<keyword evidence="3" id="KW-1185">Reference proteome</keyword>
<name>A0AAV4GQF1_9GAST</name>
<organism evidence="2 3">
    <name type="scientific">Elysia marginata</name>
    <dbReference type="NCBI Taxonomy" id="1093978"/>
    <lineage>
        <taxon>Eukaryota</taxon>
        <taxon>Metazoa</taxon>
        <taxon>Spiralia</taxon>
        <taxon>Lophotrochozoa</taxon>
        <taxon>Mollusca</taxon>
        <taxon>Gastropoda</taxon>
        <taxon>Heterobranchia</taxon>
        <taxon>Euthyneura</taxon>
        <taxon>Panpulmonata</taxon>
        <taxon>Sacoglossa</taxon>
        <taxon>Placobranchoidea</taxon>
        <taxon>Plakobranchidae</taxon>
        <taxon>Elysia</taxon>
    </lineage>
</organism>
<feature type="compositionally biased region" description="Basic and acidic residues" evidence="1">
    <location>
        <begin position="67"/>
        <end position="78"/>
    </location>
</feature>
<dbReference type="AlphaFoldDB" id="A0AAV4GQF1"/>
<proteinExistence type="predicted"/>